<dbReference type="EMBL" id="JAUSUZ010000001">
    <property type="protein sequence ID" value="MDQ0368391.1"/>
    <property type="molecule type" value="Genomic_DNA"/>
</dbReference>
<keyword evidence="2" id="KW-1133">Transmembrane helix</keyword>
<dbReference type="RefSeq" id="WP_307242929.1">
    <property type="nucleotide sequence ID" value="NZ_JAUSUZ010000001.1"/>
</dbReference>
<protein>
    <submittedName>
        <fullName evidence="3">Uncharacterized protein</fullName>
    </submittedName>
</protein>
<proteinExistence type="predicted"/>
<evidence type="ECO:0000313" key="3">
    <source>
        <dbReference type="EMBL" id="MDQ0368391.1"/>
    </source>
</evidence>
<organism evidence="3 4">
    <name type="scientific">Catenuloplanes indicus</name>
    <dbReference type="NCBI Taxonomy" id="137267"/>
    <lineage>
        <taxon>Bacteria</taxon>
        <taxon>Bacillati</taxon>
        <taxon>Actinomycetota</taxon>
        <taxon>Actinomycetes</taxon>
        <taxon>Micromonosporales</taxon>
        <taxon>Micromonosporaceae</taxon>
        <taxon>Catenuloplanes</taxon>
    </lineage>
</organism>
<feature type="compositionally biased region" description="Polar residues" evidence="1">
    <location>
        <begin position="1"/>
        <end position="10"/>
    </location>
</feature>
<keyword evidence="2" id="KW-0472">Membrane</keyword>
<name>A0AAE3W2M0_9ACTN</name>
<feature type="region of interest" description="Disordered" evidence="1">
    <location>
        <begin position="1"/>
        <end position="222"/>
    </location>
</feature>
<keyword evidence="4" id="KW-1185">Reference proteome</keyword>
<feature type="transmembrane region" description="Helical" evidence="2">
    <location>
        <begin position="416"/>
        <end position="435"/>
    </location>
</feature>
<dbReference type="AlphaFoldDB" id="A0AAE3W2M0"/>
<feature type="transmembrane region" description="Helical" evidence="2">
    <location>
        <begin position="384"/>
        <end position="404"/>
    </location>
</feature>
<keyword evidence="2" id="KW-0812">Transmembrane</keyword>
<accession>A0AAE3W2M0</accession>
<gene>
    <name evidence="3" type="ORF">J2S42_005060</name>
</gene>
<dbReference type="Proteomes" id="UP001240236">
    <property type="component" value="Unassembled WGS sequence"/>
</dbReference>
<feature type="compositionally biased region" description="Low complexity" evidence="1">
    <location>
        <begin position="20"/>
        <end position="31"/>
    </location>
</feature>
<feature type="compositionally biased region" description="Low complexity" evidence="1">
    <location>
        <begin position="80"/>
        <end position="131"/>
    </location>
</feature>
<reference evidence="3 4" key="1">
    <citation type="submission" date="2023-07" db="EMBL/GenBank/DDBJ databases">
        <title>Sequencing the genomes of 1000 actinobacteria strains.</title>
        <authorList>
            <person name="Klenk H.-P."/>
        </authorList>
    </citation>
    <scope>NUCLEOTIDE SEQUENCE [LARGE SCALE GENOMIC DNA]</scope>
    <source>
        <strain evidence="3 4">DSM 44709</strain>
    </source>
</reference>
<evidence type="ECO:0000256" key="1">
    <source>
        <dbReference type="SAM" id="MobiDB-lite"/>
    </source>
</evidence>
<evidence type="ECO:0000256" key="2">
    <source>
        <dbReference type="SAM" id="Phobius"/>
    </source>
</evidence>
<sequence>MVTGSQNHDQPPNPSPVRDAATPVTPKAPAAEVRHTVPLPLHRPATGNTSTRPTEDLTMVRRPRHGRPDDETTPPPAGPAEPAASIEAGASAATAEPTATGEPAEPAGTGEPAGTAGTAGSGEPEAAGTGPLSSADAALGSESQAGFEVVAGSGGADAAPPAPAQPSAGRPVFPAPTAHRGEPVRIAPPEPVHAEPAGPEHAEARTAAVGTAPSGPVVPPAPERAAVAAPRERATWLSPSAGRSGADAAWPSPGMRMGRPSTVEAAPRRTGARLPRNPATGLPLLVLLALLTAFFAWVSAEPLWLAVGHGTPGTATVSHCSGPTLAQRCTGTFVSAHFTAEDVALLGVPGGSRAAGTRLPARMVDEGAGRAHASFHGLGLHLRWSLGLALVLLCGLGIVRATGATRLETRRSRTRAVMISLGAPLALLLGFLIAAW</sequence>
<feature type="region of interest" description="Disordered" evidence="1">
    <location>
        <begin position="238"/>
        <end position="274"/>
    </location>
</feature>
<evidence type="ECO:0000313" key="4">
    <source>
        <dbReference type="Proteomes" id="UP001240236"/>
    </source>
</evidence>
<comment type="caution">
    <text evidence="3">The sequence shown here is derived from an EMBL/GenBank/DDBJ whole genome shotgun (WGS) entry which is preliminary data.</text>
</comment>
<feature type="transmembrane region" description="Helical" evidence="2">
    <location>
        <begin position="279"/>
        <end position="298"/>
    </location>
</feature>